<organism evidence="1 2">
    <name type="scientific">Marinobacter excellens HL-55</name>
    <dbReference type="NCBI Taxonomy" id="1305731"/>
    <lineage>
        <taxon>Bacteria</taxon>
        <taxon>Pseudomonadati</taxon>
        <taxon>Pseudomonadota</taxon>
        <taxon>Gammaproteobacteria</taxon>
        <taxon>Pseudomonadales</taxon>
        <taxon>Marinobacteraceae</taxon>
        <taxon>Marinobacter</taxon>
    </lineage>
</organism>
<name>A0A0P8BGD1_9GAMM</name>
<evidence type="ECO:0000313" key="2">
    <source>
        <dbReference type="Proteomes" id="UP000050416"/>
    </source>
</evidence>
<dbReference type="PATRIC" id="fig|1305731.5.peg.1796"/>
<dbReference type="AlphaFoldDB" id="A0A0P8BGD1"/>
<reference evidence="1 2" key="1">
    <citation type="submission" date="2015-09" db="EMBL/GenBank/DDBJ databases">
        <title>Identification and resolution of microdiversity through metagenomic sequencing of parallel consortia.</title>
        <authorList>
            <person name="Nelson W.C."/>
            <person name="Romine M.F."/>
            <person name="Lindemann S.R."/>
        </authorList>
    </citation>
    <scope>NUCLEOTIDE SEQUENCE [LARGE SCALE GENOMIC DNA]</scope>
    <source>
        <strain evidence="1">HL-55</strain>
    </source>
</reference>
<comment type="caution">
    <text evidence="1">The sequence shown here is derived from an EMBL/GenBank/DDBJ whole genome shotgun (WGS) entry which is preliminary data.</text>
</comment>
<dbReference type="Proteomes" id="UP000050416">
    <property type="component" value="Unassembled WGS sequence"/>
</dbReference>
<dbReference type="EMBL" id="LJZQ01000029">
    <property type="protein sequence ID" value="KPQ27401.1"/>
    <property type="molecule type" value="Genomic_DNA"/>
</dbReference>
<protein>
    <submittedName>
        <fullName evidence="1">Uncharacterized protein</fullName>
    </submittedName>
</protein>
<sequence length="100" mass="11419">MFLMETHMNTKKLLNLALEGVDNLGFRLDTLGITSKLNRHNLAAFVMAEQKHLEGEWDSIQAKVDRRRSQFEHIAGQVEARADALFSPVVSRINRIRSSQ</sequence>
<evidence type="ECO:0000313" key="1">
    <source>
        <dbReference type="EMBL" id="KPQ27401.1"/>
    </source>
</evidence>
<gene>
    <name evidence="1" type="ORF">HLUCCX14_15130</name>
</gene>
<accession>A0A0P8BGD1</accession>
<proteinExistence type="predicted"/>